<accession>A0ABR2ZI75</accession>
<evidence type="ECO:0000313" key="3">
    <source>
        <dbReference type="Proteomes" id="UP001437256"/>
    </source>
</evidence>
<gene>
    <name evidence="2" type="ORF">AAF712_012587</name>
</gene>
<feature type="compositionally biased region" description="Polar residues" evidence="1">
    <location>
        <begin position="459"/>
        <end position="468"/>
    </location>
</feature>
<feature type="region of interest" description="Disordered" evidence="1">
    <location>
        <begin position="268"/>
        <end position="312"/>
    </location>
</feature>
<reference evidence="2 3" key="1">
    <citation type="submission" date="2024-05" db="EMBL/GenBank/DDBJ databases">
        <title>A draft genome resource for the thread blight pathogen Marasmius tenuissimus strain MS-2.</title>
        <authorList>
            <person name="Yulfo-Soto G.E."/>
            <person name="Baruah I.K."/>
            <person name="Amoako-Attah I."/>
            <person name="Bukari Y."/>
            <person name="Meinhardt L.W."/>
            <person name="Bailey B.A."/>
            <person name="Cohen S.P."/>
        </authorList>
    </citation>
    <scope>NUCLEOTIDE SEQUENCE [LARGE SCALE GENOMIC DNA]</scope>
    <source>
        <strain evidence="2 3">MS-2</strain>
    </source>
</reference>
<keyword evidence="3" id="KW-1185">Reference proteome</keyword>
<organism evidence="2 3">
    <name type="scientific">Marasmius tenuissimus</name>
    <dbReference type="NCBI Taxonomy" id="585030"/>
    <lineage>
        <taxon>Eukaryota</taxon>
        <taxon>Fungi</taxon>
        <taxon>Dikarya</taxon>
        <taxon>Basidiomycota</taxon>
        <taxon>Agaricomycotina</taxon>
        <taxon>Agaricomycetes</taxon>
        <taxon>Agaricomycetidae</taxon>
        <taxon>Agaricales</taxon>
        <taxon>Marasmiineae</taxon>
        <taxon>Marasmiaceae</taxon>
        <taxon>Marasmius</taxon>
    </lineage>
</organism>
<feature type="region of interest" description="Disordered" evidence="1">
    <location>
        <begin position="453"/>
        <end position="473"/>
    </location>
</feature>
<evidence type="ECO:0000313" key="2">
    <source>
        <dbReference type="EMBL" id="KAL0060644.1"/>
    </source>
</evidence>
<feature type="region of interest" description="Disordered" evidence="1">
    <location>
        <begin position="1"/>
        <end position="242"/>
    </location>
</feature>
<protein>
    <submittedName>
        <fullName evidence="2">Uncharacterized protein</fullName>
    </submittedName>
</protein>
<evidence type="ECO:0000256" key="1">
    <source>
        <dbReference type="SAM" id="MobiDB-lite"/>
    </source>
</evidence>
<feature type="region of interest" description="Disordered" evidence="1">
    <location>
        <begin position="331"/>
        <end position="355"/>
    </location>
</feature>
<comment type="caution">
    <text evidence="2">The sequence shown here is derived from an EMBL/GenBank/DDBJ whole genome shotgun (WGS) entry which is preliminary data.</text>
</comment>
<dbReference type="Proteomes" id="UP001437256">
    <property type="component" value="Unassembled WGS sequence"/>
</dbReference>
<feature type="compositionally biased region" description="Acidic residues" evidence="1">
    <location>
        <begin position="133"/>
        <end position="167"/>
    </location>
</feature>
<proteinExistence type="predicted"/>
<feature type="compositionally biased region" description="Polar residues" evidence="1">
    <location>
        <begin position="36"/>
        <end position="45"/>
    </location>
</feature>
<feature type="compositionally biased region" description="Acidic residues" evidence="1">
    <location>
        <begin position="269"/>
        <end position="291"/>
    </location>
</feature>
<name>A0ABR2ZI75_9AGAR</name>
<dbReference type="EMBL" id="JBBXMP010000167">
    <property type="protein sequence ID" value="KAL0060644.1"/>
    <property type="molecule type" value="Genomic_DNA"/>
</dbReference>
<feature type="compositionally biased region" description="Basic and acidic residues" evidence="1">
    <location>
        <begin position="47"/>
        <end position="70"/>
    </location>
</feature>
<feature type="compositionally biased region" description="Acidic residues" evidence="1">
    <location>
        <begin position="226"/>
        <end position="241"/>
    </location>
</feature>
<sequence length="517" mass="57151">MGGSFVPRSPQNRDLATGETVGQMAGYGAECEGTDGSPSTGSLDSPTEYHHRKEEEQRSRQEQEREREVEVEVEVESAANSSLEMSMQDMDILREPSRTGSSRVDLRIQPYGHEVDGRFDDDDAASTPRSVFEDDDDDDYIVEDEDEEDEDEEDEEELEEDEHDDEPGSSGHTSLWDDAQRNDETVVYLGQRKSIESTKPTLEFVEEELQGCSSFADGHSQQGQPDADEEDYEDEDEDDYEETARLAYLGDPENDTLNSLYEVYSDIGSEAEDENRDLDVDEDEDMNVEAETETRDPDRPYTPAGIPLPSPTHSEVHAYALLSLFDRHKSEERRVTPGDAWAYEPDDSFRSSSGASLRRLFGARDSLSSGSYSSPVPIPFLRERVFTPPPPTPPPGEVPPLPPSRVSAVFFSVGRGDSFVGRSDTAITETKPSNSFSSSPPFALFSAGRGASFDDRGDTTTMETKSTRLSPSFPPFTLLPARRGGSLDSRATTESKSSSFFLSPFVTLLSAGDVSCI</sequence>